<sequence length="177" mass="21023">MEATTLSEARVYVGTYAKYNNGSLYGAWLDLSDYSDKEEFYEACRELHEDEEDAEYMFQDWENVPEGLIGESWISENFFALRDAVEDLNDTEQEAFFVWCNYKSHDLSEEDADDLIKAFQDEYIGQYDDEEDFATQIVAECYELPDFAETYFDYQRFARDLFMCDYWFDDGFVFRAA</sequence>
<name>A0A015T2M1_BACFG</name>
<proteinExistence type="predicted"/>
<dbReference type="Gene3D" id="1.10.10.1190">
    <property type="entry name" value="Antirestriction protein ArdA, domain 3"/>
    <property type="match status" value="1"/>
</dbReference>
<dbReference type="PATRIC" id="fig|1339315.3.peg.316"/>
<evidence type="ECO:0000313" key="2">
    <source>
        <dbReference type="Proteomes" id="UP000020529"/>
    </source>
</evidence>
<dbReference type="InterPro" id="IPR041893">
    <property type="entry name" value="ArdA_dom3"/>
</dbReference>
<dbReference type="EMBL" id="JGCY01000101">
    <property type="protein sequence ID" value="EXY76772.1"/>
    <property type="molecule type" value="Genomic_DNA"/>
</dbReference>
<gene>
    <name evidence="1" type="ORF">M124_4361</name>
</gene>
<dbReference type="InterPro" id="IPR041895">
    <property type="entry name" value="ArdA_dom1"/>
</dbReference>
<protein>
    <submittedName>
        <fullName evidence="1">Antirestriction family protein</fullName>
    </submittedName>
</protein>
<dbReference type="AlphaFoldDB" id="A0A015T2M1"/>
<comment type="caution">
    <text evidence="1">The sequence shown here is derived from an EMBL/GenBank/DDBJ whole genome shotgun (WGS) entry which is preliminary data.</text>
</comment>
<dbReference type="Pfam" id="PF07275">
    <property type="entry name" value="ArdA"/>
    <property type="match status" value="1"/>
</dbReference>
<dbReference type="InterPro" id="IPR009899">
    <property type="entry name" value="ArdA"/>
</dbReference>
<accession>A0A015T2M1</accession>
<organism evidence="1 2">
    <name type="scientific">Bacteroides fragilis str. 3988T(B)14</name>
    <dbReference type="NCBI Taxonomy" id="1339315"/>
    <lineage>
        <taxon>Bacteria</taxon>
        <taxon>Pseudomonadati</taxon>
        <taxon>Bacteroidota</taxon>
        <taxon>Bacteroidia</taxon>
        <taxon>Bacteroidales</taxon>
        <taxon>Bacteroidaceae</taxon>
        <taxon>Bacteroides</taxon>
    </lineage>
</organism>
<dbReference type="Gene3D" id="3.10.20.480">
    <property type="entry name" value="Antirestriction protein ArdA, domain 1"/>
    <property type="match status" value="1"/>
</dbReference>
<reference evidence="1 2" key="1">
    <citation type="submission" date="2014-02" db="EMBL/GenBank/DDBJ databases">
        <authorList>
            <person name="Sears C."/>
            <person name="Carroll K."/>
            <person name="Sack B.R."/>
            <person name="Qadri F."/>
            <person name="Myers L.L."/>
            <person name="Chung G.-T."/>
            <person name="Escheverria P."/>
            <person name="Fraser C.M."/>
            <person name="Sadzewicz L."/>
            <person name="Shefchek K.A."/>
            <person name="Tallon L."/>
            <person name="Das S.P."/>
            <person name="Daugherty S."/>
            <person name="Mongodin E.F."/>
        </authorList>
    </citation>
    <scope>NUCLEOTIDE SEQUENCE [LARGE SCALE GENOMIC DNA]</scope>
    <source>
        <strain evidence="2">3988T(B)14</strain>
    </source>
</reference>
<dbReference type="RefSeq" id="WP_004294841.1">
    <property type="nucleotide sequence ID" value="NZ_JGCY01000101.1"/>
</dbReference>
<evidence type="ECO:0000313" key="1">
    <source>
        <dbReference type="EMBL" id="EXY76772.1"/>
    </source>
</evidence>
<dbReference type="Proteomes" id="UP000020529">
    <property type="component" value="Unassembled WGS sequence"/>
</dbReference>